<dbReference type="Gene3D" id="3.30.565.10">
    <property type="entry name" value="Histidine kinase-like ATPase, C-terminal domain"/>
    <property type="match status" value="1"/>
</dbReference>
<dbReference type="PANTHER" id="PTHR45453">
    <property type="entry name" value="PHOSPHATE REGULON SENSOR PROTEIN PHOR"/>
    <property type="match status" value="1"/>
</dbReference>
<feature type="domain" description="Histidine kinase" evidence="14">
    <location>
        <begin position="264"/>
        <end position="483"/>
    </location>
</feature>
<evidence type="ECO:0000256" key="12">
    <source>
        <dbReference type="SAM" id="Coils"/>
    </source>
</evidence>
<dbReference type="RefSeq" id="WP_115752862.1">
    <property type="nucleotide sequence ID" value="NZ_LARY01000002.1"/>
</dbReference>
<keyword evidence="11 13" id="KW-0472">Membrane</keyword>
<dbReference type="CDD" id="cd00075">
    <property type="entry name" value="HATPase"/>
    <property type="match status" value="1"/>
</dbReference>
<feature type="transmembrane region" description="Helical" evidence="13">
    <location>
        <begin position="6"/>
        <end position="31"/>
    </location>
</feature>
<keyword evidence="17" id="KW-1185">Reference proteome</keyword>
<dbReference type="Pfam" id="PF02518">
    <property type="entry name" value="HATPase_c"/>
    <property type="match status" value="1"/>
</dbReference>
<evidence type="ECO:0000256" key="13">
    <source>
        <dbReference type="SAM" id="Phobius"/>
    </source>
</evidence>
<dbReference type="InterPro" id="IPR004358">
    <property type="entry name" value="Sig_transdc_His_kin-like_C"/>
</dbReference>
<dbReference type="PROSITE" id="PS50885">
    <property type="entry name" value="HAMP"/>
    <property type="match status" value="1"/>
</dbReference>
<evidence type="ECO:0000256" key="2">
    <source>
        <dbReference type="ARBA" id="ARBA00004651"/>
    </source>
</evidence>
<dbReference type="Gene3D" id="1.10.287.130">
    <property type="match status" value="1"/>
</dbReference>
<dbReference type="GO" id="GO:0005524">
    <property type="term" value="F:ATP binding"/>
    <property type="evidence" value="ECO:0007669"/>
    <property type="project" value="UniProtKB-KW"/>
</dbReference>
<organism evidence="16 17">
    <name type="scientific">Listeria kieliensis</name>
    <dbReference type="NCBI Taxonomy" id="1621700"/>
    <lineage>
        <taxon>Bacteria</taxon>
        <taxon>Bacillati</taxon>
        <taxon>Bacillota</taxon>
        <taxon>Bacilli</taxon>
        <taxon>Bacillales</taxon>
        <taxon>Listeriaceae</taxon>
        <taxon>Listeria</taxon>
    </lineage>
</organism>
<dbReference type="AlphaFoldDB" id="A0A3D8TSF7"/>
<evidence type="ECO:0000256" key="7">
    <source>
        <dbReference type="ARBA" id="ARBA00022741"/>
    </source>
</evidence>
<evidence type="ECO:0000259" key="15">
    <source>
        <dbReference type="PROSITE" id="PS50885"/>
    </source>
</evidence>
<keyword evidence="5" id="KW-0597">Phosphoprotein</keyword>
<keyword evidence="4" id="KW-1003">Cell membrane</keyword>
<evidence type="ECO:0000256" key="1">
    <source>
        <dbReference type="ARBA" id="ARBA00000085"/>
    </source>
</evidence>
<dbReference type="PRINTS" id="PR00344">
    <property type="entry name" value="BCTRLSENSOR"/>
</dbReference>
<feature type="coiled-coil region" evidence="12">
    <location>
        <begin position="223"/>
        <end position="264"/>
    </location>
</feature>
<name>A0A3D8TSF7_9LIST</name>
<dbReference type="EC" id="2.7.13.3" evidence="3"/>
<feature type="domain" description="HAMP" evidence="15">
    <location>
        <begin position="195"/>
        <end position="249"/>
    </location>
</feature>
<dbReference type="GO" id="GO:0000155">
    <property type="term" value="F:phosphorelay sensor kinase activity"/>
    <property type="evidence" value="ECO:0007669"/>
    <property type="project" value="InterPro"/>
</dbReference>
<dbReference type="Pfam" id="PF00672">
    <property type="entry name" value="HAMP"/>
    <property type="match status" value="1"/>
</dbReference>
<dbReference type="GO" id="GO:0016036">
    <property type="term" value="P:cellular response to phosphate starvation"/>
    <property type="evidence" value="ECO:0007669"/>
    <property type="project" value="TreeGrafter"/>
</dbReference>
<keyword evidence="13" id="KW-1133">Transmembrane helix</keyword>
<gene>
    <name evidence="16" type="ORF">UR08_06445</name>
</gene>
<evidence type="ECO:0000256" key="8">
    <source>
        <dbReference type="ARBA" id="ARBA00022777"/>
    </source>
</evidence>
<evidence type="ECO:0000313" key="16">
    <source>
        <dbReference type="EMBL" id="RDX00626.1"/>
    </source>
</evidence>
<dbReference type="InterPro" id="IPR050351">
    <property type="entry name" value="BphY/WalK/GraS-like"/>
</dbReference>
<protein>
    <recommendedName>
        <fullName evidence="3">histidine kinase</fullName>
        <ecNumber evidence="3">2.7.13.3</ecNumber>
    </recommendedName>
</protein>
<dbReference type="CDD" id="cd00082">
    <property type="entry name" value="HisKA"/>
    <property type="match status" value="1"/>
</dbReference>
<keyword evidence="12" id="KW-0175">Coiled coil</keyword>
<proteinExistence type="predicted"/>
<dbReference type="InterPro" id="IPR036097">
    <property type="entry name" value="HisK_dim/P_sf"/>
</dbReference>
<evidence type="ECO:0000259" key="14">
    <source>
        <dbReference type="PROSITE" id="PS50109"/>
    </source>
</evidence>
<reference evidence="17" key="1">
    <citation type="submission" date="2015-04" db="EMBL/GenBank/DDBJ databases">
        <authorList>
            <person name="Schardt J."/>
            <person name="Mueller-Herbst S."/>
            <person name="Scherer S."/>
            <person name="Huptas C."/>
        </authorList>
    </citation>
    <scope>NUCLEOTIDE SEQUENCE [LARGE SCALE GENOMIC DNA]</scope>
    <source>
        <strain evidence="17">Kiel-L1</strain>
    </source>
</reference>
<dbReference type="SMART" id="SM00388">
    <property type="entry name" value="HisKA"/>
    <property type="match status" value="1"/>
</dbReference>
<evidence type="ECO:0000256" key="3">
    <source>
        <dbReference type="ARBA" id="ARBA00012438"/>
    </source>
</evidence>
<dbReference type="EMBL" id="LARY01000002">
    <property type="protein sequence ID" value="RDX00626.1"/>
    <property type="molecule type" value="Genomic_DNA"/>
</dbReference>
<evidence type="ECO:0000256" key="5">
    <source>
        <dbReference type="ARBA" id="ARBA00022553"/>
    </source>
</evidence>
<dbReference type="Pfam" id="PF00512">
    <property type="entry name" value="HisKA"/>
    <property type="match status" value="1"/>
</dbReference>
<dbReference type="SMART" id="SM00304">
    <property type="entry name" value="HAMP"/>
    <property type="match status" value="1"/>
</dbReference>
<dbReference type="InterPro" id="IPR003661">
    <property type="entry name" value="HisK_dim/P_dom"/>
</dbReference>
<dbReference type="Gene3D" id="6.10.340.10">
    <property type="match status" value="1"/>
</dbReference>
<evidence type="ECO:0000256" key="4">
    <source>
        <dbReference type="ARBA" id="ARBA00022475"/>
    </source>
</evidence>
<dbReference type="GO" id="GO:0004721">
    <property type="term" value="F:phosphoprotein phosphatase activity"/>
    <property type="evidence" value="ECO:0007669"/>
    <property type="project" value="TreeGrafter"/>
</dbReference>
<dbReference type="GO" id="GO:0005886">
    <property type="term" value="C:plasma membrane"/>
    <property type="evidence" value="ECO:0007669"/>
    <property type="project" value="UniProtKB-SubCell"/>
</dbReference>
<evidence type="ECO:0000256" key="6">
    <source>
        <dbReference type="ARBA" id="ARBA00022679"/>
    </source>
</evidence>
<keyword evidence="9" id="KW-0067">ATP-binding</keyword>
<comment type="subcellular location">
    <subcellularLocation>
        <location evidence="2">Cell membrane</location>
        <topology evidence="2">Multi-pass membrane protein</topology>
    </subcellularLocation>
</comment>
<feature type="transmembrane region" description="Helical" evidence="13">
    <location>
        <begin position="170"/>
        <end position="189"/>
    </location>
</feature>
<keyword evidence="8 16" id="KW-0418">Kinase</keyword>
<dbReference type="FunFam" id="3.30.565.10:FF:000006">
    <property type="entry name" value="Sensor histidine kinase WalK"/>
    <property type="match status" value="1"/>
</dbReference>
<keyword evidence="13" id="KW-0812">Transmembrane</keyword>
<sequence length="485" mass="55629">MRTRFLVTFLGSLFVSLAAIFAVFMLVFYAINGEIATPAKFYKMMTQQKTISKNEQEALIAFRGIAQRDPNALLSPEIETEIKKYERENLDIVIRKDDEIVYYSKGLVLKSLKVHAPTFDTDNIFTQGTIDNKGNLFRYLKFDFHFKDQENGSVMILKQENSLSEFLQKWGFLFSAMILIVAFLLILWLNRSLRQTIINPLQELSRKVQQLKSGKLDEKLEISNKAKGEVADLAKEFEELRSALNTANQENRKYEENRKELLSNISHDLKTPITSIMGYVEGLRDGVARTPEKQASYLNMIHSQAQRMNYLIDDLFTFSKLDLHKLPFDFEVANLRKFLVHFADEYRLDLEERGIELIADVDALGAALVRFDEQKIRRVLDNLLQNSSKYLQQDKRITLSAKIEGNAAWITVQDHGSGIPKDNLALIFERFYRVEGSRNRDTGGSGLGLAISRQIILEHGGEIWAESEPGEFTSIIFTLKLEEGE</sequence>
<evidence type="ECO:0000256" key="11">
    <source>
        <dbReference type="ARBA" id="ARBA00023136"/>
    </source>
</evidence>
<dbReference type="FunFam" id="1.10.287.130:FF:000001">
    <property type="entry name" value="Two-component sensor histidine kinase"/>
    <property type="match status" value="1"/>
</dbReference>
<dbReference type="InterPro" id="IPR003594">
    <property type="entry name" value="HATPase_dom"/>
</dbReference>
<dbReference type="InterPro" id="IPR005467">
    <property type="entry name" value="His_kinase_dom"/>
</dbReference>
<evidence type="ECO:0000313" key="17">
    <source>
        <dbReference type="Proteomes" id="UP000257055"/>
    </source>
</evidence>
<dbReference type="InterPro" id="IPR003660">
    <property type="entry name" value="HAMP_dom"/>
</dbReference>
<comment type="catalytic activity">
    <reaction evidence="1">
        <text>ATP + protein L-histidine = ADP + protein N-phospho-L-histidine.</text>
        <dbReference type="EC" id="2.7.13.3"/>
    </reaction>
</comment>
<comment type="caution">
    <text evidence="16">The sequence shown here is derived from an EMBL/GenBank/DDBJ whole genome shotgun (WGS) entry which is preliminary data.</text>
</comment>
<dbReference type="SUPFAM" id="SSF47384">
    <property type="entry name" value="Homodimeric domain of signal transducing histidine kinase"/>
    <property type="match status" value="1"/>
</dbReference>
<dbReference type="PROSITE" id="PS50109">
    <property type="entry name" value="HIS_KIN"/>
    <property type="match status" value="1"/>
</dbReference>
<dbReference type="SUPFAM" id="SSF55874">
    <property type="entry name" value="ATPase domain of HSP90 chaperone/DNA topoisomerase II/histidine kinase"/>
    <property type="match status" value="1"/>
</dbReference>
<dbReference type="Proteomes" id="UP000257055">
    <property type="component" value="Unassembled WGS sequence"/>
</dbReference>
<dbReference type="PANTHER" id="PTHR45453:SF1">
    <property type="entry name" value="PHOSPHATE REGULON SENSOR PROTEIN PHOR"/>
    <property type="match status" value="1"/>
</dbReference>
<dbReference type="SMART" id="SM00387">
    <property type="entry name" value="HATPase_c"/>
    <property type="match status" value="1"/>
</dbReference>
<keyword evidence="10" id="KW-0902">Two-component regulatory system</keyword>
<keyword evidence="7" id="KW-0547">Nucleotide-binding</keyword>
<evidence type="ECO:0000256" key="9">
    <source>
        <dbReference type="ARBA" id="ARBA00022840"/>
    </source>
</evidence>
<accession>A0A3D8TSF7</accession>
<keyword evidence="6" id="KW-0808">Transferase</keyword>
<evidence type="ECO:0000256" key="10">
    <source>
        <dbReference type="ARBA" id="ARBA00023012"/>
    </source>
</evidence>
<dbReference type="InterPro" id="IPR036890">
    <property type="entry name" value="HATPase_C_sf"/>
</dbReference>